<evidence type="ECO:0000313" key="4">
    <source>
        <dbReference type="Proteomes" id="UP000198217"/>
    </source>
</evidence>
<dbReference type="PROSITE" id="PS50943">
    <property type="entry name" value="HTH_CROC1"/>
    <property type="match status" value="1"/>
</dbReference>
<dbReference type="Pfam" id="PF07883">
    <property type="entry name" value="Cupin_2"/>
    <property type="match status" value="1"/>
</dbReference>
<reference evidence="3 4" key="1">
    <citation type="submission" date="2016-06" db="EMBL/GenBank/DDBJ databases">
        <authorList>
            <person name="Kjaerup R.B."/>
            <person name="Dalgaard T.S."/>
            <person name="Juul-Madsen H.R."/>
        </authorList>
    </citation>
    <scope>NUCLEOTIDE SEQUENCE [LARGE SCALE GENOMIC DNA]</scope>
    <source>
        <strain evidence="3 4">DSM 43904</strain>
    </source>
</reference>
<feature type="domain" description="HTH cro/C1-type" evidence="2">
    <location>
        <begin position="35"/>
        <end position="89"/>
    </location>
</feature>
<dbReference type="Proteomes" id="UP000198217">
    <property type="component" value="Chromosome I"/>
</dbReference>
<evidence type="ECO:0000259" key="2">
    <source>
        <dbReference type="PROSITE" id="PS50943"/>
    </source>
</evidence>
<dbReference type="Pfam" id="PF01381">
    <property type="entry name" value="HTH_3"/>
    <property type="match status" value="1"/>
</dbReference>
<dbReference type="InterPro" id="IPR011051">
    <property type="entry name" value="RmlC_Cupin_sf"/>
</dbReference>
<keyword evidence="1" id="KW-0238">DNA-binding</keyword>
<dbReference type="PANTHER" id="PTHR46797:SF1">
    <property type="entry name" value="METHYLPHOSPHONATE SYNTHASE"/>
    <property type="match status" value="1"/>
</dbReference>
<dbReference type="InterPro" id="IPR014710">
    <property type="entry name" value="RmlC-like_jellyroll"/>
</dbReference>
<evidence type="ECO:0000256" key="1">
    <source>
        <dbReference type="ARBA" id="ARBA00023125"/>
    </source>
</evidence>
<dbReference type="Gene3D" id="1.10.260.40">
    <property type="entry name" value="lambda repressor-like DNA-binding domains"/>
    <property type="match status" value="1"/>
</dbReference>
<dbReference type="EMBL" id="LT607750">
    <property type="protein sequence ID" value="SCG41012.1"/>
    <property type="molecule type" value="Genomic_DNA"/>
</dbReference>
<dbReference type="GO" id="GO:0003677">
    <property type="term" value="F:DNA binding"/>
    <property type="evidence" value="ECO:0007669"/>
    <property type="project" value="UniProtKB-KW"/>
</dbReference>
<dbReference type="InterPro" id="IPR010982">
    <property type="entry name" value="Lambda_DNA-bd_dom_sf"/>
</dbReference>
<dbReference type="GO" id="GO:0003700">
    <property type="term" value="F:DNA-binding transcription factor activity"/>
    <property type="evidence" value="ECO:0007669"/>
    <property type="project" value="TreeGrafter"/>
</dbReference>
<evidence type="ECO:0000313" key="3">
    <source>
        <dbReference type="EMBL" id="SCG41012.1"/>
    </source>
</evidence>
<keyword evidence="4" id="KW-1185">Reference proteome</keyword>
<protein>
    <submittedName>
        <fullName evidence="3">Transcriptional regulator, XRE family with cupin sensor</fullName>
    </submittedName>
</protein>
<dbReference type="SMART" id="SM00530">
    <property type="entry name" value="HTH_XRE"/>
    <property type="match status" value="1"/>
</dbReference>
<dbReference type="SUPFAM" id="SSF51182">
    <property type="entry name" value="RmlC-like cupins"/>
    <property type="match status" value="1"/>
</dbReference>
<dbReference type="CDD" id="cd02209">
    <property type="entry name" value="cupin_XRE_C"/>
    <property type="match status" value="1"/>
</dbReference>
<dbReference type="SUPFAM" id="SSF47413">
    <property type="entry name" value="lambda repressor-like DNA-binding domains"/>
    <property type="match status" value="1"/>
</dbReference>
<dbReference type="AlphaFoldDB" id="A0A1C5H4R0"/>
<sequence length="205" mass="21655">MMNGISVVVKPNKQTDGANMPAVPAPPLATIAAAIRRERERVGVSLTELARRAGIAKSTLSQLESGVGNPSVETLWALGVALDVPFSRLVEPPSPTVRVVRAGEGPRIRSEHADFAGTLLSAGSTHARRDVYLLELEPGAVRKAEAHTPRSIEHVVVGAGRMRVGPEADPVELGPGDYATFPGDAPHRYEALAPGTFAVLVMEHP</sequence>
<dbReference type="PANTHER" id="PTHR46797">
    <property type="entry name" value="HTH-TYPE TRANSCRIPTIONAL REGULATOR"/>
    <property type="match status" value="1"/>
</dbReference>
<accession>A0A1C5H4R0</accession>
<gene>
    <name evidence="3" type="ORF">GA0070609_0967</name>
</gene>
<proteinExistence type="predicted"/>
<dbReference type="CDD" id="cd00093">
    <property type="entry name" value="HTH_XRE"/>
    <property type="match status" value="1"/>
</dbReference>
<dbReference type="InterPro" id="IPR001387">
    <property type="entry name" value="Cro/C1-type_HTH"/>
</dbReference>
<name>A0A1C5H4R0_9ACTN</name>
<dbReference type="GO" id="GO:0005829">
    <property type="term" value="C:cytosol"/>
    <property type="evidence" value="ECO:0007669"/>
    <property type="project" value="TreeGrafter"/>
</dbReference>
<dbReference type="Gene3D" id="2.60.120.10">
    <property type="entry name" value="Jelly Rolls"/>
    <property type="match status" value="1"/>
</dbReference>
<dbReference type="InterPro" id="IPR050807">
    <property type="entry name" value="TransReg_Diox_bact_type"/>
</dbReference>
<dbReference type="InterPro" id="IPR013096">
    <property type="entry name" value="Cupin_2"/>
</dbReference>
<organism evidence="3 4">
    <name type="scientific">Micromonospora echinaurantiaca</name>
    <dbReference type="NCBI Taxonomy" id="47857"/>
    <lineage>
        <taxon>Bacteria</taxon>
        <taxon>Bacillati</taxon>
        <taxon>Actinomycetota</taxon>
        <taxon>Actinomycetes</taxon>
        <taxon>Micromonosporales</taxon>
        <taxon>Micromonosporaceae</taxon>
        <taxon>Micromonospora</taxon>
    </lineage>
</organism>